<proteinExistence type="predicted"/>
<dbReference type="PANTHER" id="PTHR47027:SF20">
    <property type="entry name" value="REVERSE TRANSCRIPTASE-LIKE PROTEIN WITH RNA-DIRECTED DNA POLYMERASE DOMAIN"/>
    <property type="match status" value="1"/>
</dbReference>
<protein>
    <recommendedName>
        <fullName evidence="3">Reverse transcriptase domain-containing protein</fullName>
    </recommendedName>
</protein>
<dbReference type="EMBL" id="KL596664">
    <property type="protein sequence ID" value="KER30225.1"/>
    <property type="molecule type" value="Genomic_DNA"/>
</dbReference>
<evidence type="ECO:0000313" key="2">
    <source>
        <dbReference type="Proteomes" id="UP000054324"/>
    </source>
</evidence>
<dbReference type="STRING" id="6198.A0A075A3V3"/>
<dbReference type="Proteomes" id="UP000054324">
    <property type="component" value="Unassembled WGS sequence"/>
</dbReference>
<sequence length="287" mass="33304">MEDAQKAGNARRLFQLIRAAGTRKPPVSETIKHQNGTTISSKEERLDRWAEYFEQQLSCSPAGTHLERNCQSCFVALCGNHREISLTPVVTRLLASILFRRLTVAREILTREQQAGFRPGRGCVDQIFTLRQEWPLRSDDVRLLQVFDHQCLRSPAGFGWLQRVSNEVTRKRVFYCAADTSLRERIHHHRLRWLGHVVHTPKHRLRVLLKIPSEWRKLRGGQRTTKQKSVKEITKSFDVVGVVRLPGWGPSDHTCAWLGTLQERAVNRCQWRSCRQFPDCLIERLEV</sequence>
<accession>A0A075A3V3</accession>
<dbReference type="AlphaFoldDB" id="A0A075A3V3"/>
<dbReference type="GeneID" id="20327375"/>
<dbReference type="CTD" id="20327375"/>
<evidence type="ECO:0000313" key="1">
    <source>
        <dbReference type="EMBL" id="KER30225.1"/>
    </source>
</evidence>
<gene>
    <name evidence="1" type="ORF">T265_13208</name>
</gene>
<dbReference type="OrthoDB" id="409048at2759"/>
<organism evidence="1 2">
    <name type="scientific">Opisthorchis viverrini</name>
    <name type="common">Southeast Asian liver fluke</name>
    <dbReference type="NCBI Taxonomy" id="6198"/>
    <lineage>
        <taxon>Eukaryota</taxon>
        <taxon>Metazoa</taxon>
        <taxon>Spiralia</taxon>
        <taxon>Lophotrochozoa</taxon>
        <taxon>Platyhelminthes</taxon>
        <taxon>Trematoda</taxon>
        <taxon>Digenea</taxon>
        <taxon>Opisthorchiida</taxon>
        <taxon>Opisthorchiata</taxon>
        <taxon>Opisthorchiidae</taxon>
        <taxon>Opisthorchis</taxon>
    </lineage>
</organism>
<dbReference type="KEGG" id="ovi:T265_13208"/>
<keyword evidence="2" id="KW-1185">Reference proteome</keyword>
<reference evidence="1 2" key="1">
    <citation type="submission" date="2013-11" db="EMBL/GenBank/DDBJ databases">
        <title>Opisthorchis viverrini - life in the bile duct.</title>
        <authorList>
            <person name="Young N.D."/>
            <person name="Nagarajan N."/>
            <person name="Lin S.J."/>
            <person name="Korhonen P.K."/>
            <person name="Jex A.R."/>
            <person name="Hall R.S."/>
            <person name="Safavi-Hemami H."/>
            <person name="Kaewkong W."/>
            <person name="Bertrand D."/>
            <person name="Gao S."/>
            <person name="Seet Q."/>
            <person name="Wongkham S."/>
            <person name="Teh B.T."/>
            <person name="Wongkham C."/>
            <person name="Intapan P.M."/>
            <person name="Maleewong W."/>
            <person name="Yang X."/>
            <person name="Hu M."/>
            <person name="Wang Z."/>
            <person name="Hofmann A."/>
            <person name="Sternberg P.W."/>
            <person name="Tan P."/>
            <person name="Wang J."/>
            <person name="Gasser R.B."/>
        </authorList>
    </citation>
    <scope>NUCLEOTIDE SEQUENCE [LARGE SCALE GENOMIC DNA]</scope>
</reference>
<dbReference type="RefSeq" id="XP_009166029.1">
    <property type="nucleotide sequence ID" value="XM_009167765.1"/>
</dbReference>
<dbReference type="PANTHER" id="PTHR47027">
    <property type="entry name" value="REVERSE TRANSCRIPTASE DOMAIN-CONTAINING PROTEIN"/>
    <property type="match status" value="1"/>
</dbReference>
<name>A0A075A3V3_OPIVI</name>
<evidence type="ECO:0008006" key="3">
    <source>
        <dbReference type="Google" id="ProtNLM"/>
    </source>
</evidence>